<keyword evidence="1" id="KW-0732">Signal</keyword>
<organism evidence="5 6">
    <name type="scientific">Clostridium disporicum</name>
    <dbReference type="NCBI Taxonomy" id="84024"/>
    <lineage>
        <taxon>Bacteria</taxon>
        <taxon>Bacillati</taxon>
        <taxon>Bacillota</taxon>
        <taxon>Clostridia</taxon>
        <taxon>Eubacteriales</taxon>
        <taxon>Clostridiaceae</taxon>
        <taxon>Clostridium</taxon>
    </lineage>
</organism>
<dbReference type="Pfam" id="PF00149">
    <property type="entry name" value="Metallophos"/>
    <property type="match status" value="1"/>
</dbReference>
<dbReference type="InterPro" id="IPR039331">
    <property type="entry name" value="PAPs-like"/>
</dbReference>
<gene>
    <name evidence="5" type="ORF">ERS852470_02361</name>
</gene>
<dbReference type="Gene3D" id="1.20.1270.70">
    <property type="entry name" value="Designed single chain three-helix bundle"/>
    <property type="match status" value="1"/>
</dbReference>
<keyword evidence="3" id="KW-0472">Membrane</keyword>
<evidence type="ECO:0000256" key="1">
    <source>
        <dbReference type="ARBA" id="ARBA00022729"/>
    </source>
</evidence>
<feature type="transmembrane region" description="Helical" evidence="3">
    <location>
        <begin position="511"/>
        <end position="529"/>
    </location>
</feature>
<feature type="region of interest" description="Disordered" evidence="2">
    <location>
        <begin position="464"/>
        <end position="503"/>
    </location>
</feature>
<dbReference type="PANTHER" id="PTHR22953">
    <property type="entry name" value="ACID PHOSPHATASE RELATED"/>
    <property type="match status" value="1"/>
</dbReference>
<name>A0A174F2S6_9CLOT</name>
<dbReference type="EMBL" id="CYZV01000025">
    <property type="protein sequence ID" value="CUO44642.1"/>
    <property type="molecule type" value="Genomic_DNA"/>
</dbReference>
<evidence type="ECO:0000313" key="6">
    <source>
        <dbReference type="Proteomes" id="UP000095558"/>
    </source>
</evidence>
<dbReference type="Proteomes" id="UP000095558">
    <property type="component" value="Unassembled WGS sequence"/>
</dbReference>
<reference evidence="5 6" key="1">
    <citation type="submission" date="2015-09" db="EMBL/GenBank/DDBJ databases">
        <authorList>
            <consortium name="Pathogen Informatics"/>
        </authorList>
    </citation>
    <scope>NUCLEOTIDE SEQUENCE [LARGE SCALE GENOMIC DNA]</scope>
    <source>
        <strain evidence="5 6">2789STDY5834855</strain>
    </source>
</reference>
<accession>A0A174F2S6</accession>
<dbReference type="InterPro" id="IPR004843">
    <property type="entry name" value="Calcineurin-like_PHP"/>
</dbReference>
<feature type="domain" description="Calcineurin-like phosphoesterase" evidence="4">
    <location>
        <begin position="3"/>
        <end position="176"/>
    </location>
</feature>
<evidence type="ECO:0000313" key="5">
    <source>
        <dbReference type="EMBL" id="CUO44642.1"/>
    </source>
</evidence>
<keyword evidence="3" id="KW-1133">Transmembrane helix</keyword>
<protein>
    <submittedName>
        <fullName evidence="5">Putative phosphohydrolase</fullName>
    </submittedName>
</protein>
<dbReference type="AlphaFoldDB" id="A0A174F2S6"/>
<evidence type="ECO:0000259" key="4">
    <source>
        <dbReference type="Pfam" id="PF00149"/>
    </source>
</evidence>
<evidence type="ECO:0000256" key="3">
    <source>
        <dbReference type="SAM" id="Phobius"/>
    </source>
</evidence>
<dbReference type="InterPro" id="IPR029052">
    <property type="entry name" value="Metallo-depent_PP-like"/>
</dbReference>
<dbReference type="Gene3D" id="3.60.21.10">
    <property type="match status" value="1"/>
</dbReference>
<proteinExistence type="predicted"/>
<dbReference type="SUPFAM" id="SSF56300">
    <property type="entry name" value="Metallo-dependent phosphatases"/>
    <property type="match status" value="1"/>
</dbReference>
<dbReference type="Gene3D" id="1.20.1270.90">
    <property type="entry name" value="AF1782-like"/>
    <property type="match status" value="1"/>
</dbReference>
<feature type="compositionally biased region" description="Low complexity" evidence="2">
    <location>
        <begin position="464"/>
        <end position="501"/>
    </location>
</feature>
<keyword evidence="5" id="KW-0378">Hydrolase</keyword>
<evidence type="ECO:0000256" key="2">
    <source>
        <dbReference type="SAM" id="MobiDB-lite"/>
    </source>
</evidence>
<dbReference type="PANTHER" id="PTHR22953:SF153">
    <property type="entry name" value="PURPLE ACID PHOSPHATASE"/>
    <property type="match status" value="1"/>
</dbReference>
<dbReference type="GO" id="GO:0003993">
    <property type="term" value="F:acid phosphatase activity"/>
    <property type="evidence" value="ECO:0007669"/>
    <property type="project" value="InterPro"/>
</dbReference>
<keyword evidence="3" id="KW-0812">Transmembrane</keyword>
<sequence>MPNASFILSAGDQIQSRNKKANQTEALEYTGNEVEYAGYLSADALSSLPVATSLGNHDAVSGNYSYHFNNPNASSLGAMSSLGSGINGDYYYRYGNTLFIMLNTNNTNTAEHEALMKEAIAVNEDATWRVVTLHQDIYGSAEHSNEPAIAELRYKLVPIFEENNVDIVLTGHDHAYARTQILKGGKLSEGLSLMDEDKFDEIAEEEYKSGILSNDEEYLSYLSTIEDKDAVVNDLSVRGNNISNPDGILYITAGSSTGSKYYNNLARQQAYIANRWQEYAPTFSTINIDDVSLSISTYRTDTMEKIDETVTLVKSVKYGNLVEIIEDAEAKVEEKDNYTSSTWEAFEATLQNAQKIAEESNINEEIVTDAYGNLKAAIDQLVLRGDVSELENEIILAEKLVENAVIGTEEGQYPEEAKEGLLVAINTAKEACYSDNSSQAVIDEALTTLKTEIATFESKVIVKNSSTDTNNGNNDNYNNGSGNTNNGSSNNTSTPTKKPNTAVKTGDLSNVLVYSILSLAVVGLAALGLKKRKSIVK</sequence>